<organism evidence="2 3">
    <name type="scientific">Kingella bonacorsii</name>
    <dbReference type="NCBI Taxonomy" id="2796361"/>
    <lineage>
        <taxon>Bacteria</taxon>
        <taxon>Pseudomonadati</taxon>
        <taxon>Pseudomonadota</taxon>
        <taxon>Betaproteobacteria</taxon>
        <taxon>Neisseriales</taxon>
        <taxon>Neisseriaceae</taxon>
        <taxon>Kingella</taxon>
    </lineage>
</organism>
<dbReference type="EMBL" id="JAEHNZ010000001">
    <property type="protein sequence ID" value="MBK0395024.1"/>
    <property type="molecule type" value="Genomic_DNA"/>
</dbReference>
<comment type="function">
    <text evidence="1">Allows the formation of correctly charged Asn-tRNA(Asn) or Gln-tRNA(Gln) through the transamidation of misacylated Asp-tRNA(Asn) or Glu-tRNA(Gln) in organisms which lack either or both of asparaginyl-tRNA or glutaminyl-tRNA synthetases. The reaction takes place in the presence of glutamine and ATP through an activated phospho-Asp-tRNA(Asn) or phospho-Glu-tRNA(Gln).</text>
</comment>
<evidence type="ECO:0000313" key="2">
    <source>
        <dbReference type="EMBL" id="MBK0395024.1"/>
    </source>
</evidence>
<reference evidence="2 3" key="1">
    <citation type="journal article" date="2021" name="Pathogens">
        <title>Isolation and Characterization of Kingella bonacorsii sp. nov., A Novel Kingella Species Detected in a Stable Periodontitis Subject.</title>
        <authorList>
            <person name="Antezack A."/>
            <person name="Boxberger M."/>
            <person name="Rolland C."/>
            <person name="Monnet-Corti V."/>
            <person name="La Scola B."/>
        </authorList>
    </citation>
    <scope>NUCLEOTIDE SEQUENCE [LARGE SCALE GENOMIC DNA]</scope>
    <source>
        <strain evidence="2 3">Marseille-Q4569</strain>
    </source>
</reference>
<protein>
    <recommendedName>
        <fullName evidence="1">Aspartyl/glutamyl-tRNA(Asn/Gln) amidotransferase subunit C</fullName>
        <shortName evidence="1">Asp/Glu-ADT subunit C</shortName>
        <ecNumber evidence="1">6.3.5.-</ecNumber>
    </recommendedName>
</protein>
<comment type="catalytic activity">
    <reaction evidence="1">
        <text>L-glutamyl-tRNA(Gln) + L-glutamine + ATP + H2O = L-glutaminyl-tRNA(Gln) + L-glutamate + ADP + phosphate + H(+)</text>
        <dbReference type="Rhea" id="RHEA:17521"/>
        <dbReference type="Rhea" id="RHEA-COMP:9681"/>
        <dbReference type="Rhea" id="RHEA-COMP:9684"/>
        <dbReference type="ChEBI" id="CHEBI:15377"/>
        <dbReference type="ChEBI" id="CHEBI:15378"/>
        <dbReference type="ChEBI" id="CHEBI:29985"/>
        <dbReference type="ChEBI" id="CHEBI:30616"/>
        <dbReference type="ChEBI" id="CHEBI:43474"/>
        <dbReference type="ChEBI" id="CHEBI:58359"/>
        <dbReference type="ChEBI" id="CHEBI:78520"/>
        <dbReference type="ChEBI" id="CHEBI:78521"/>
        <dbReference type="ChEBI" id="CHEBI:456216"/>
    </reaction>
</comment>
<dbReference type="EC" id="6.3.5.-" evidence="1"/>
<dbReference type="Gene3D" id="1.10.20.60">
    <property type="entry name" value="Glu-tRNAGln amidotransferase C subunit, N-terminal domain"/>
    <property type="match status" value="1"/>
</dbReference>
<proteinExistence type="inferred from homology"/>
<comment type="catalytic activity">
    <reaction evidence="1">
        <text>L-aspartyl-tRNA(Asn) + L-glutamine + ATP + H2O = L-asparaginyl-tRNA(Asn) + L-glutamate + ADP + phosphate + 2 H(+)</text>
        <dbReference type="Rhea" id="RHEA:14513"/>
        <dbReference type="Rhea" id="RHEA-COMP:9674"/>
        <dbReference type="Rhea" id="RHEA-COMP:9677"/>
        <dbReference type="ChEBI" id="CHEBI:15377"/>
        <dbReference type="ChEBI" id="CHEBI:15378"/>
        <dbReference type="ChEBI" id="CHEBI:29985"/>
        <dbReference type="ChEBI" id="CHEBI:30616"/>
        <dbReference type="ChEBI" id="CHEBI:43474"/>
        <dbReference type="ChEBI" id="CHEBI:58359"/>
        <dbReference type="ChEBI" id="CHEBI:78515"/>
        <dbReference type="ChEBI" id="CHEBI:78516"/>
        <dbReference type="ChEBI" id="CHEBI:456216"/>
    </reaction>
</comment>
<dbReference type="HAMAP" id="MF_00122">
    <property type="entry name" value="GatC"/>
    <property type="match status" value="1"/>
</dbReference>
<dbReference type="InterPro" id="IPR036113">
    <property type="entry name" value="Asp/Glu-ADT_sf_sub_c"/>
</dbReference>
<name>A0ABS1BNY9_9NEIS</name>
<keyword evidence="1" id="KW-0436">Ligase</keyword>
<keyword evidence="1" id="KW-0547">Nucleotide-binding</keyword>
<evidence type="ECO:0000313" key="3">
    <source>
        <dbReference type="Proteomes" id="UP000614058"/>
    </source>
</evidence>
<dbReference type="PANTHER" id="PTHR15004">
    <property type="entry name" value="GLUTAMYL-TRNA(GLN) AMIDOTRANSFERASE SUBUNIT C, MITOCHONDRIAL"/>
    <property type="match status" value="1"/>
</dbReference>
<sequence length="96" mass="10835">MSLTLNDVEKIAKLSRLTLSDDEKNSTLEKLNAVFELVEKMQAVNTDGVEPMAHPHEVALRLRDDAVTESDHAAEYLAVAPEVRHRMYIVPHVIEE</sequence>
<dbReference type="RefSeq" id="WP_200520870.1">
    <property type="nucleotide sequence ID" value="NZ_JAEHNZ010000001.1"/>
</dbReference>
<dbReference type="NCBIfam" id="TIGR00135">
    <property type="entry name" value="gatC"/>
    <property type="match status" value="1"/>
</dbReference>
<dbReference type="Pfam" id="PF02686">
    <property type="entry name" value="GatC"/>
    <property type="match status" value="1"/>
</dbReference>
<keyword evidence="1" id="KW-0648">Protein biosynthesis</keyword>
<dbReference type="SUPFAM" id="SSF141000">
    <property type="entry name" value="Glu-tRNAGln amidotransferase C subunit"/>
    <property type="match status" value="1"/>
</dbReference>
<dbReference type="Proteomes" id="UP000614058">
    <property type="component" value="Unassembled WGS sequence"/>
</dbReference>
<evidence type="ECO:0000256" key="1">
    <source>
        <dbReference type="HAMAP-Rule" id="MF_00122"/>
    </source>
</evidence>
<accession>A0ABS1BNY9</accession>
<comment type="caution">
    <text evidence="2">The sequence shown here is derived from an EMBL/GenBank/DDBJ whole genome shotgun (WGS) entry which is preliminary data.</text>
</comment>
<dbReference type="InterPro" id="IPR003837">
    <property type="entry name" value="GatC"/>
</dbReference>
<comment type="similarity">
    <text evidence="1">Belongs to the GatC family.</text>
</comment>
<keyword evidence="3" id="KW-1185">Reference proteome</keyword>
<gene>
    <name evidence="1 2" type="primary">gatC</name>
    <name evidence="2" type="ORF">JDW22_00125</name>
</gene>
<comment type="subunit">
    <text evidence="1">Heterotrimer of A, B and C subunits.</text>
</comment>
<dbReference type="PANTHER" id="PTHR15004:SF0">
    <property type="entry name" value="GLUTAMYL-TRNA(GLN) AMIDOTRANSFERASE SUBUNIT C, MITOCHONDRIAL"/>
    <property type="match status" value="1"/>
</dbReference>
<keyword evidence="1" id="KW-0067">ATP-binding</keyword>